<reference evidence="1" key="1">
    <citation type="journal article" date="2012" name="Nature">
        <title>The oyster genome reveals stress adaptation and complexity of shell formation.</title>
        <authorList>
            <person name="Zhang G."/>
            <person name="Fang X."/>
            <person name="Guo X."/>
            <person name="Li L."/>
            <person name="Luo R."/>
            <person name="Xu F."/>
            <person name="Yang P."/>
            <person name="Zhang L."/>
            <person name="Wang X."/>
            <person name="Qi H."/>
            <person name="Xiong Z."/>
            <person name="Que H."/>
            <person name="Xie Y."/>
            <person name="Holland P.W."/>
            <person name="Paps J."/>
            <person name="Zhu Y."/>
            <person name="Wu F."/>
            <person name="Chen Y."/>
            <person name="Wang J."/>
            <person name="Peng C."/>
            <person name="Meng J."/>
            <person name="Yang L."/>
            <person name="Liu J."/>
            <person name="Wen B."/>
            <person name="Zhang N."/>
            <person name="Huang Z."/>
            <person name="Zhu Q."/>
            <person name="Feng Y."/>
            <person name="Mount A."/>
            <person name="Hedgecock D."/>
            <person name="Xu Z."/>
            <person name="Liu Y."/>
            <person name="Domazet-Loso T."/>
            <person name="Du Y."/>
            <person name="Sun X."/>
            <person name="Zhang S."/>
            <person name="Liu B."/>
            <person name="Cheng P."/>
            <person name="Jiang X."/>
            <person name="Li J."/>
            <person name="Fan D."/>
            <person name="Wang W."/>
            <person name="Fu W."/>
            <person name="Wang T."/>
            <person name="Wang B."/>
            <person name="Zhang J."/>
            <person name="Peng Z."/>
            <person name="Li Y."/>
            <person name="Li N."/>
            <person name="Wang J."/>
            <person name="Chen M."/>
            <person name="He Y."/>
            <person name="Tan F."/>
            <person name="Song X."/>
            <person name="Zheng Q."/>
            <person name="Huang R."/>
            <person name="Yang H."/>
            <person name="Du X."/>
            <person name="Chen L."/>
            <person name="Yang M."/>
            <person name="Gaffney P.M."/>
            <person name="Wang S."/>
            <person name="Luo L."/>
            <person name="She Z."/>
            <person name="Ming Y."/>
            <person name="Huang W."/>
            <person name="Zhang S."/>
            <person name="Huang B."/>
            <person name="Zhang Y."/>
            <person name="Qu T."/>
            <person name="Ni P."/>
            <person name="Miao G."/>
            <person name="Wang J."/>
            <person name="Wang Q."/>
            <person name="Steinberg C.E."/>
            <person name="Wang H."/>
            <person name="Li N."/>
            <person name="Qian L."/>
            <person name="Zhang G."/>
            <person name="Li Y."/>
            <person name="Yang H."/>
            <person name="Liu X."/>
            <person name="Wang J."/>
            <person name="Yin Y."/>
            <person name="Wang J."/>
        </authorList>
    </citation>
    <scope>NUCLEOTIDE SEQUENCE [LARGE SCALE GENOMIC DNA]</scope>
    <source>
        <strain evidence="1">05x7-T-G4-1.051#20</strain>
    </source>
</reference>
<sequence length="263" mass="29832">MHKTKRVYIYDDDAQKVAVKFYNEQQEFLRENHSTDTYISGILGKLKGHTQRLAMIMQAAFNATKFLELIGECLSLPLSQEFQSKVKNALTKSEDDETKCYVNLHSTEKSICLANYLMQHKKYLSGYTPGGVLQHTSLQIPQISKKILLYPGPIVPCNAITKSTRNTAEQVKDEMRSLCLLGLRETKHEKPQGGGRLIFTFIKQSTKDMPLENIVQMTNSLSRLGIDIKDYEESFISNSENVPPTKKMKLQVVNSIPNQIADL</sequence>
<dbReference type="EMBL" id="JH816162">
    <property type="protein sequence ID" value="EKC28920.1"/>
    <property type="molecule type" value="Genomic_DNA"/>
</dbReference>
<dbReference type="AlphaFoldDB" id="K1QJ71"/>
<gene>
    <name evidence="1" type="ORF">CGI_10016423</name>
</gene>
<protein>
    <submittedName>
        <fullName evidence="1">Uncharacterized protein</fullName>
    </submittedName>
</protein>
<dbReference type="InParanoid" id="K1QJ71"/>
<proteinExistence type="predicted"/>
<dbReference type="HOGENOM" id="CLU_1058640_0_0_1"/>
<accession>K1QJ71</accession>
<name>K1QJ71_MAGGI</name>
<evidence type="ECO:0000313" key="1">
    <source>
        <dbReference type="EMBL" id="EKC28920.1"/>
    </source>
</evidence>
<organism evidence="1">
    <name type="scientific">Magallana gigas</name>
    <name type="common">Pacific oyster</name>
    <name type="synonym">Crassostrea gigas</name>
    <dbReference type="NCBI Taxonomy" id="29159"/>
    <lineage>
        <taxon>Eukaryota</taxon>
        <taxon>Metazoa</taxon>
        <taxon>Spiralia</taxon>
        <taxon>Lophotrochozoa</taxon>
        <taxon>Mollusca</taxon>
        <taxon>Bivalvia</taxon>
        <taxon>Autobranchia</taxon>
        <taxon>Pteriomorphia</taxon>
        <taxon>Ostreida</taxon>
        <taxon>Ostreoidea</taxon>
        <taxon>Ostreidae</taxon>
        <taxon>Magallana</taxon>
    </lineage>
</organism>